<dbReference type="PANTHER" id="PTHR21562">
    <property type="entry name" value="NOTUM-RELATED"/>
    <property type="match status" value="1"/>
</dbReference>
<comment type="function">
    <text evidence="1 6">Hydrolyzes acetyl esters in homogalacturonan regions of pectin. In type I primary cell wall, galacturonic acid residues of pectin can be acetylated at the O-2 and O-3 positions. Decreasing the degree of acetylation of pectin gels in vitro alters their physical properties.</text>
</comment>
<dbReference type="GO" id="GO:0009505">
    <property type="term" value="C:plant-type cell wall"/>
    <property type="evidence" value="ECO:0007669"/>
    <property type="project" value="TreeGrafter"/>
</dbReference>
<sequence>MSGPSVTQNAASSLLDCATHVAAGENSWVNASSRAIRSDADHRSALSLPLISTFSILSTFFPSRSCSISISISSRSRSRSCSRSISILDGASKFNFTVQNDGGQVTLKTKIVTAKITVTLIDEDPLAIYTIDKVLLPRELFKALAPSPSPAPAPEPAAVDAPASPKKEGKKKKQKAADAPADEESAPADSPSDAADDSADDGNGAVRFDDGGEWCNDVSTCLQRKDTRLGSSKQMDTQSGFNGILNNQQVYNPGWYIQSYTTHIQIHIVLCYVMHLFPDFYNWNRIKIRYCNGSSFTGDVEEVDLTTNLHFRGARIFEAVIKHLLAKGMENAKNGILSGCSAGGLAAILNYDRFKSFLPNGARVKCVPDAGYFIHMFCWGYGCRKIQPRFAGMVPVQWGVYVYKEETSMKGICFSGSQQFGLENIPRSPGSLTKKRLSSAEDMLQYNELTRLGDNSLYSWPESSKYQYHEKIFIFMALWKFVLQKLVVFPLKLQNLWLLNNYMGNCLDKVNGWKVETLLGIPDHQQRSNISHHQKIHSRISNCKITLKNKSLL</sequence>
<evidence type="ECO:0000256" key="6">
    <source>
        <dbReference type="RuleBase" id="RU363114"/>
    </source>
</evidence>
<name>A0A445BT84_ARAHY</name>
<dbReference type="GO" id="GO:0052793">
    <property type="term" value="F:pectin acetylesterase activity"/>
    <property type="evidence" value="ECO:0007669"/>
    <property type="project" value="TreeGrafter"/>
</dbReference>
<evidence type="ECO:0000256" key="3">
    <source>
        <dbReference type="ARBA" id="ARBA00005784"/>
    </source>
</evidence>
<dbReference type="Pfam" id="PF03283">
    <property type="entry name" value="PAE"/>
    <property type="match status" value="2"/>
</dbReference>
<keyword evidence="5 6" id="KW-0961">Cell wall biogenesis/degradation</keyword>
<evidence type="ECO:0000256" key="5">
    <source>
        <dbReference type="ARBA" id="ARBA00023316"/>
    </source>
</evidence>
<dbReference type="GO" id="GO:0071555">
    <property type="term" value="P:cell wall organization"/>
    <property type="evidence" value="ECO:0007669"/>
    <property type="project" value="UniProtKB-KW"/>
</dbReference>
<comment type="caution">
    <text evidence="8">The sequence shown here is derived from an EMBL/GenBank/DDBJ whole genome shotgun (WGS) entry which is preliminary data.</text>
</comment>
<gene>
    <name evidence="8" type="ORF">Ahy_A08g038287</name>
</gene>
<evidence type="ECO:0000256" key="7">
    <source>
        <dbReference type="SAM" id="MobiDB-lite"/>
    </source>
</evidence>
<keyword evidence="6" id="KW-0964">Secreted</keyword>
<evidence type="ECO:0000256" key="2">
    <source>
        <dbReference type="ARBA" id="ARBA00004191"/>
    </source>
</evidence>
<feature type="region of interest" description="Disordered" evidence="7">
    <location>
        <begin position="146"/>
        <end position="206"/>
    </location>
</feature>
<comment type="subcellular location">
    <subcellularLocation>
        <location evidence="2 6">Secreted</location>
        <location evidence="2 6">Cell wall</location>
    </subcellularLocation>
</comment>
<dbReference type="EC" id="3.1.1.-" evidence="6"/>
<evidence type="ECO:0000256" key="1">
    <source>
        <dbReference type="ARBA" id="ARBA00003534"/>
    </source>
</evidence>
<dbReference type="PANTHER" id="PTHR21562:SF51">
    <property type="entry name" value="PECTIN ACETYLESTERASE 11"/>
    <property type="match status" value="1"/>
</dbReference>
<dbReference type="AlphaFoldDB" id="A0A445BT84"/>
<accession>A0A445BT84</accession>
<dbReference type="Proteomes" id="UP000289738">
    <property type="component" value="Chromosome A08"/>
</dbReference>
<proteinExistence type="inferred from homology"/>
<dbReference type="EMBL" id="SDMP01000008">
    <property type="protein sequence ID" value="RYR41862.1"/>
    <property type="molecule type" value="Genomic_DNA"/>
</dbReference>
<evidence type="ECO:0000256" key="4">
    <source>
        <dbReference type="ARBA" id="ARBA00022512"/>
    </source>
</evidence>
<dbReference type="InterPro" id="IPR004963">
    <property type="entry name" value="PAE/NOTUM"/>
</dbReference>
<evidence type="ECO:0000313" key="8">
    <source>
        <dbReference type="EMBL" id="RYR41862.1"/>
    </source>
</evidence>
<comment type="similarity">
    <text evidence="3 6">Belongs to the pectinacetylesterase family.</text>
</comment>
<keyword evidence="9" id="KW-1185">Reference proteome</keyword>
<organism evidence="8 9">
    <name type="scientific">Arachis hypogaea</name>
    <name type="common">Peanut</name>
    <dbReference type="NCBI Taxonomy" id="3818"/>
    <lineage>
        <taxon>Eukaryota</taxon>
        <taxon>Viridiplantae</taxon>
        <taxon>Streptophyta</taxon>
        <taxon>Embryophyta</taxon>
        <taxon>Tracheophyta</taxon>
        <taxon>Spermatophyta</taxon>
        <taxon>Magnoliopsida</taxon>
        <taxon>eudicotyledons</taxon>
        <taxon>Gunneridae</taxon>
        <taxon>Pentapetalae</taxon>
        <taxon>rosids</taxon>
        <taxon>fabids</taxon>
        <taxon>Fabales</taxon>
        <taxon>Fabaceae</taxon>
        <taxon>Papilionoideae</taxon>
        <taxon>50 kb inversion clade</taxon>
        <taxon>dalbergioids sensu lato</taxon>
        <taxon>Dalbergieae</taxon>
        <taxon>Pterocarpus clade</taxon>
        <taxon>Arachis</taxon>
    </lineage>
</organism>
<protein>
    <recommendedName>
        <fullName evidence="6">Pectin acetylesterase</fullName>
        <ecNumber evidence="6">3.1.1.-</ecNumber>
    </recommendedName>
</protein>
<reference evidence="8 9" key="1">
    <citation type="submission" date="2019-01" db="EMBL/GenBank/DDBJ databases">
        <title>Sequencing of cultivated peanut Arachis hypogaea provides insights into genome evolution and oil improvement.</title>
        <authorList>
            <person name="Chen X."/>
        </authorList>
    </citation>
    <scope>NUCLEOTIDE SEQUENCE [LARGE SCALE GENOMIC DNA]</scope>
    <source>
        <strain evidence="9">cv. Fuhuasheng</strain>
        <tissue evidence="8">Leaves</tissue>
    </source>
</reference>
<keyword evidence="6" id="KW-0378">Hydrolase</keyword>
<keyword evidence="4 6" id="KW-0134">Cell wall</keyword>
<evidence type="ECO:0000313" key="9">
    <source>
        <dbReference type="Proteomes" id="UP000289738"/>
    </source>
</evidence>